<sequence length="207" mass="24166">MDRIYYQIRGKEKLKKFLELGEKNPSFKKLFEEIKKEGISIFASKFFLSFLCVNQTDGLFLQIKSKGEIFCVIFLSYEIIDLAISGNFKKQITSLFILSHEVGHLKNKKFEQEIDLQRKSSCSQNDCLYKEILASEVGLELIQKEIGDSIPYRGIKEKEQFINFIKKSVWFGSFTLQCIDCLPFILLDFLRCPFISEIKEKLPEIKT</sequence>
<reference evidence="2" key="1">
    <citation type="submission" date="2017-09" db="EMBL/GenBank/DDBJ databases">
        <title>Depth-based differentiation of microbial function through sediment-hosted aquifers and enrichment of novel symbionts in the deep terrestrial subsurface.</title>
        <authorList>
            <person name="Probst A.J."/>
            <person name="Ladd B."/>
            <person name="Jarett J.K."/>
            <person name="Geller-Mcgrath D.E."/>
            <person name="Sieber C.M.K."/>
            <person name="Emerson J.B."/>
            <person name="Anantharaman K."/>
            <person name="Thomas B.C."/>
            <person name="Malmstrom R."/>
            <person name="Stieglmeier M."/>
            <person name="Klingl A."/>
            <person name="Woyke T."/>
            <person name="Ryan C.M."/>
            <person name="Banfield J.F."/>
        </authorList>
    </citation>
    <scope>NUCLEOTIDE SEQUENCE [LARGE SCALE GENOMIC DNA]</scope>
</reference>
<proteinExistence type="predicted"/>
<gene>
    <name evidence="1" type="ORF">COY73_02565</name>
</gene>
<evidence type="ECO:0000313" key="2">
    <source>
        <dbReference type="Proteomes" id="UP000230767"/>
    </source>
</evidence>
<dbReference type="EMBL" id="PFLW01000062">
    <property type="protein sequence ID" value="PIY88910.1"/>
    <property type="molecule type" value="Genomic_DNA"/>
</dbReference>
<organism evidence="1 2">
    <name type="scientific">Candidatus Nealsonbacteria bacterium CG_4_10_14_0_8_um_filter_37_14</name>
    <dbReference type="NCBI Taxonomy" id="1974684"/>
    <lineage>
        <taxon>Bacteria</taxon>
        <taxon>Candidatus Nealsoniibacteriota</taxon>
    </lineage>
</organism>
<comment type="caution">
    <text evidence="1">The sequence shown here is derived from an EMBL/GenBank/DDBJ whole genome shotgun (WGS) entry which is preliminary data.</text>
</comment>
<accession>A0A2M7R6J5</accession>
<dbReference type="Proteomes" id="UP000230767">
    <property type="component" value="Unassembled WGS sequence"/>
</dbReference>
<evidence type="ECO:0000313" key="1">
    <source>
        <dbReference type="EMBL" id="PIY88910.1"/>
    </source>
</evidence>
<name>A0A2M7R6J5_9BACT</name>
<protein>
    <submittedName>
        <fullName evidence="1">Uncharacterized protein</fullName>
    </submittedName>
</protein>
<dbReference type="AlphaFoldDB" id="A0A2M7R6J5"/>